<gene>
    <name evidence="1" type="ORF">ERS852510_02643</name>
</gene>
<sequence length="330" mass="37721">MADSDQVIGNRWVAVGLAKEYMIQQDTAWLPDGEASYRFELRQGDNTLGGFYPGEKVARAELSYCYASPQDYKDTLSFQDARRRKTVHYAGKGICGQGERRSYTFRIFIPREMDSEADVIFAQWHGMPTRTLLADASGRYYHPGDAGYGEAEKRITFRKGIGYEGGKPNGWTADHGGRPVMAFGFAEGYFYIKANSDRKWLTDTKEHCDVDVASGIVMQPVRTRFKSSTLACKLPWDTFPKDVWVTFKTDVDWALYGREQNTLKRPGRLAVFMEWEESGRKVVRQLVEKCLMEVGRNDEDGYYFKCGAYRQSGNDTPVCYYISGYQETEK</sequence>
<accession>A0A174S7P2</accession>
<dbReference type="Proteomes" id="UP000095766">
    <property type="component" value="Unassembled WGS sequence"/>
</dbReference>
<organism evidence="1 2">
    <name type="scientific">Bacteroides uniformis</name>
    <dbReference type="NCBI Taxonomy" id="820"/>
    <lineage>
        <taxon>Bacteria</taxon>
        <taxon>Pseudomonadati</taxon>
        <taxon>Bacteroidota</taxon>
        <taxon>Bacteroidia</taxon>
        <taxon>Bacteroidales</taxon>
        <taxon>Bacteroidaceae</taxon>
        <taxon>Bacteroides</taxon>
    </lineage>
</organism>
<dbReference type="Gene3D" id="3.10.540.20">
    <property type="match status" value="1"/>
</dbReference>
<name>A0A174S7P2_BACUN</name>
<reference evidence="1 2" key="1">
    <citation type="submission" date="2015-09" db="EMBL/GenBank/DDBJ databases">
        <authorList>
            <consortium name="Pathogen Informatics"/>
        </authorList>
    </citation>
    <scope>NUCLEOTIDE SEQUENCE [LARGE SCALE GENOMIC DNA]</scope>
    <source>
        <strain evidence="1 2">2789STDY5834898</strain>
    </source>
</reference>
<protein>
    <submittedName>
        <fullName evidence="1">Heparin lyase</fullName>
        <ecNumber evidence="1">4.2.2.7</ecNumber>
    </submittedName>
</protein>
<dbReference type="SMR" id="A0A174S7P2"/>
<dbReference type="GO" id="GO:0047488">
    <property type="term" value="F:heparin lyase activity"/>
    <property type="evidence" value="ECO:0007669"/>
    <property type="project" value="UniProtKB-EC"/>
</dbReference>
<evidence type="ECO:0000313" key="1">
    <source>
        <dbReference type="EMBL" id="CUP91220.1"/>
    </source>
</evidence>
<evidence type="ECO:0000313" key="2">
    <source>
        <dbReference type="Proteomes" id="UP000095766"/>
    </source>
</evidence>
<dbReference type="EC" id="4.2.2.7" evidence="1"/>
<dbReference type="EMBL" id="CZAO01000012">
    <property type="protein sequence ID" value="CUP91220.1"/>
    <property type="molecule type" value="Genomic_DNA"/>
</dbReference>
<dbReference type="Pfam" id="PF14099">
    <property type="entry name" value="Polysacc_lyase"/>
    <property type="match status" value="1"/>
</dbReference>
<dbReference type="Gene3D" id="2.60.120.200">
    <property type="match status" value="1"/>
</dbReference>
<dbReference type="AlphaFoldDB" id="A0A174S7P2"/>
<dbReference type="RefSeq" id="WP_057253615.1">
    <property type="nucleotide sequence ID" value="NZ_CZAO01000012.1"/>
</dbReference>
<proteinExistence type="predicted"/>
<keyword evidence="1" id="KW-0456">Lyase</keyword>
<dbReference type="InterPro" id="IPR025975">
    <property type="entry name" value="Polysacc_lyase"/>
</dbReference>